<dbReference type="GO" id="GO:0045454">
    <property type="term" value="P:cell redox homeostasis"/>
    <property type="evidence" value="ECO:0007669"/>
    <property type="project" value="TreeGrafter"/>
</dbReference>
<evidence type="ECO:0000313" key="2">
    <source>
        <dbReference type="EMBL" id="RDU68594.1"/>
    </source>
</evidence>
<evidence type="ECO:0000259" key="1">
    <source>
        <dbReference type="PROSITE" id="PS51352"/>
    </source>
</evidence>
<gene>
    <name evidence="2" type="ORF">CQA54_01980</name>
</gene>
<accession>A0A3D8IVC8</accession>
<dbReference type="InterPro" id="IPR013766">
    <property type="entry name" value="Thioredoxin_domain"/>
</dbReference>
<dbReference type="PANTHER" id="PTHR45663">
    <property type="entry name" value="GEO12009P1"/>
    <property type="match status" value="1"/>
</dbReference>
<dbReference type="InterPro" id="IPR036249">
    <property type="entry name" value="Thioredoxin-like_sf"/>
</dbReference>
<name>A0A3D8IVC8_9HELI</name>
<protein>
    <submittedName>
        <fullName evidence="2">Thioredoxin</fullName>
    </submittedName>
</protein>
<reference evidence="2 3" key="1">
    <citation type="submission" date="2018-04" db="EMBL/GenBank/DDBJ databases">
        <title>Novel Campyloabacter and Helicobacter Species and Strains.</title>
        <authorList>
            <person name="Mannion A.J."/>
            <person name="Shen Z."/>
            <person name="Fox J.G."/>
        </authorList>
    </citation>
    <scope>NUCLEOTIDE SEQUENCE [LARGE SCALE GENOMIC DNA]</scope>
    <source>
        <strain evidence="2 3">MIT 12-6600</strain>
    </source>
</reference>
<dbReference type="Pfam" id="PF00085">
    <property type="entry name" value="Thioredoxin"/>
    <property type="match status" value="1"/>
</dbReference>
<dbReference type="RefSeq" id="WP_104694672.1">
    <property type="nucleotide sequence ID" value="NZ_FZPO01000056.1"/>
</dbReference>
<dbReference type="PANTHER" id="PTHR45663:SF11">
    <property type="entry name" value="GEO12009P1"/>
    <property type="match status" value="1"/>
</dbReference>
<keyword evidence="3" id="KW-1185">Reference proteome</keyword>
<dbReference type="GO" id="GO:0015035">
    <property type="term" value="F:protein-disulfide reductase activity"/>
    <property type="evidence" value="ECO:0007669"/>
    <property type="project" value="TreeGrafter"/>
</dbReference>
<sequence>MLQHINTQQYLENIKNGSSVVILGASWCPDCRRIEPILEVLAKEYEGKVEFYHISVDSEGTLKDILGVRAIPTLIGYKNGEEIGDRLVEPDSKTTIETLVKQTL</sequence>
<dbReference type="CDD" id="cd02947">
    <property type="entry name" value="TRX_family"/>
    <property type="match status" value="1"/>
</dbReference>
<dbReference type="PROSITE" id="PS51352">
    <property type="entry name" value="THIOREDOXIN_2"/>
    <property type="match status" value="1"/>
</dbReference>
<dbReference type="Proteomes" id="UP000256514">
    <property type="component" value="Unassembled WGS sequence"/>
</dbReference>
<dbReference type="EMBL" id="NXLT01000001">
    <property type="protein sequence ID" value="RDU68594.1"/>
    <property type="molecule type" value="Genomic_DNA"/>
</dbReference>
<dbReference type="OrthoDB" id="215495at2"/>
<proteinExistence type="predicted"/>
<organism evidence="2 3">
    <name type="scientific">Helicobacter equorum</name>
    <dbReference type="NCBI Taxonomy" id="361872"/>
    <lineage>
        <taxon>Bacteria</taxon>
        <taxon>Pseudomonadati</taxon>
        <taxon>Campylobacterota</taxon>
        <taxon>Epsilonproteobacteria</taxon>
        <taxon>Campylobacterales</taxon>
        <taxon>Helicobacteraceae</taxon>
        <taxon>Helicobacter</taxon>
    </lineage>
</organism>
<dbReference type="Gene3D" id="3.40.30.10">
    <property type="entry name" value="Glutaredoxin"/>
    <property type="match status" value="1"/>
</dbReference>
<dbReference type="SUPFAM" id="SSF52833">
    <property type="entry name" value="Thioredoxin-like"/>
    <property type="match status" value="1"/>
</dbReference>
<feature type="domain" description="Thioredoxin" evidence="1">
    <location>
        <begin position="1"/>
        <end position="104"/>
    </location>
</feature>
<dbReference type="GO" id="GO:0005829">
    <property type="term" value="C:cytosol"/>
    <property type="evidence" value="ECO:0007669"/>
    <property type="project" value="TreeGrafter"/>
</dbReference>
<comment type="caution">
    <text evidence="2">The sequence shown here is derived from an EMBL/GenBank/DDBJ whole genome shotgun (WGS) entry which is preliminary data.</text>
</comment>
<dbReference type="AlphaFoldDB" id="A0A3D8IVC8"/>
<evidence type="ECO:0000313" key="3">
    <source>
        <dbReference type="Proteomes" id="UP000256514"/>
    </source>
</evidence>